<feature type="region of interest" description="Disordered" evidence="11">
    <location>
        <begin position="65"/>
        <end position="86"/>
    </location>
</feature>
<evidence type="ECO:0000256" key="7">
    <source>
        <dbReference type="ARBA" id="ARBA00022777"/>
    </source>
</evidence>
<evidence type="ECO:0000256" key="5">
    <source>
        <dbReference type="ARBA" id="ARBA00022679"/>
    </source>
</evidence>
<comment type="similarity">
    <text evidence="2">Belongs to the protein kinase superfamily. CAMK Ser/Thr protein kinase family. SNF1 subfamily.</text>
</comment>
<dbReference type="Pfam" id="PF21115">
    <property type="entry name" value="UBA_BRSK"/>
    <property type="match status" value="1"/>
</dbReference>
<proteinExistence type="inferred from homology"/>
<evidence type="ECO:0000259" key="12">
    <source>
        <dbReference type="Pfam" id="PF21115"/>
    </source>
</evidence>
<keyword evidence="8" id="KW-0460">Magnesium</keyword>
<dbReference type="Proteomes" id="UP000269396">
    <property type="component" value="Unassembled WGS sequence"/>
</dbReference>
<dbReference type="GO" id="GO:0004674">
    <property type="term" value="F:protein serine/threonine kinase activity"/>
    <property type="evidence" value="ECO:0007669"/>
    <property type="project" value="UniProtKB-KW"/>
</dbReference>
<comment type="cofactor">
    <cofactor evidence="1">
        <name>Mg(2+)</name>
        <dbReference type="ChEBI" id="CHEBI:18420"/>
    </cofactor>
</comment>
<evidence type="ECO:0000256" key="6">
    <source>
        <dbReference type="ARBA" id="ARBA00022723"/>
    </source>
</evidence>
<evidence type="ECO:0000256" key="10">
    <source>
        <dbReference type="ARBA" id="ARBA00048679"/>
    </source>
</evidence>
<keyword evidence="4" id="KW-0723">Serine/threonine-protein kinase</keyword>
<evidence type="ECO:0000256" key="4">
    <source>
        <dbReference type="ARBA" id="ARBA00022527"/>
    </source>
</evidence>
<evidence type="ECO:0000256" key="9">
    <source>
        <dbReference type="ARBA" id="ARBA00047899"/>
    </source>
</evidence>
<keyword evidence="5" id="KW-0808">Transferase</keyword>
<feature type="domain" description="BRSK1/2-like UBA" evidence="12">
    <location>
        <begin position="21"/>
        <end position="63"/>
    </location>
</feature>
<protein>
    <recommendedName>
        <fullName evidence="3">non-specific serine/threonine protein kinase</fullName>
        <ecNumber evidence="3">2.7.11.1</ecNumber>
    </recommendedName>
</protein>
<comment type="catalytic activity">
    <reaction evidence="10">
        <text>L-seryl-[protein] + ATP = O-phospho-L-seryl-[protein] + ADP + H(+)</text>
        <dbReference type="Rhea" id="RHEA:17989"/>
        <dbReference type="Rhea" id="RHEA-COMP:9863"/>
        <dbReference type="Rhea" id="RHEA-COMP:11604"/>
        <dbReference type="ChEBI" id="CHEBI:15378"/>
        <dbReference type="ChEBI" id="CHEBI:29999"/>
        <dbReference type="ChEBI" id="CHEBI:30616"/>
        <dbReference type="ChEBI" id="CHEBI:83421"/>
        <dbReference type="ChEBI" id="CHEBI:456216"/>
        <dbReference type="EC" id="2.7.11.1"/>
    </reaction>
</comment>
<evidence type="ECO:0000256" key="2">
    <source>
        <dbReference type="ARBA" id="ARBA00006234"/>
    </source>
</evidence>
<name>A0A3P8C1B6_9TREM</name>
<dbReference type="EC" id="2.7.11.1" evidence="3"/>
<evidence type="ECO:0000256" key="3">
    <source>
        <dbReference type="ARBA" id="ARBA00012513"/>
    </source>
</evidence>
<keyword evidence="6" id="KW-0479">Metal-binding</keyword>
<keyword evidence="7" id="KW-0418">Kinase</keyword>
<evidence type="ECO:0000256" key="8">
    <source>
        <dbReference type="ARBA" id="ARBA00022842"/>
    </source>
</evidence>
<evidence type="ECO:0000313" key="13">
    <source>
        <dbReference type="EMBL" id="VDO78042.1"/>
    </source>
</evidence>
<sequence>MELPMTQAVQTAIIPTRADIDPDIFSTMTSLQCFRDQERLVEELLSPVHNTEKVIYFLLLDRKLRNPSSDDPDEIRSRSSTRKLLV</sequence>
<keyword evidence="14" id="KW-1185">Reference proteome</keyword>
<dbReference type="GO" id="GO:0046872">
    <property type="term" value="F:metal ion binding"/>
    <property type="evidence" value="ECO:0007669"/>
    <property type="project" value="UniProtKB-KW"/>
</dbReference>
<dbReference type="EMBL" id="UZAL01001579">
    <property type="protein sequence ID" value="VDO78042.1"/>
    <property type="molecule type" value="Genomic_DNA"/>
</dbReference>
<evidence type="ECO:0000313" key="14">
    <source>
        <dbReference type="Proteomes" id="UP000269396"/>
    </source>
</evidence>
<dbReference type="CDD" id="cd14340">
    <property type="entry name" value="UBA_BRSK"/>
    <property type="match status" value="1"/>
</dbReference>
<gene>
    <name evidence="13" type="ORF">SMTD_LOCUS1424</name>
</gene>
<organism evidence="13 14">
    <name type="scientific">Schistosoma mattheei</name>
    <dbReference type="NCBI Taxonomy" id="31246"/>
    <lineage>
        <taxon>Eukaryota</taxon>
        <taxon>Metazoa</taxon>
        <taxon>Spiralia</taxon>
        <taxon>Lophotrochozoa</taxon>
        <taxon>Platyhelminthes</taxon>
        <taxon>Trematoda</taxon>
        <taxon>Digenea</taxon>
        <taxon>Strigeidida</taxon>
        <taxon>Schistosomatoidea</taxon>
        <taxon>Schistosomatidae</taxon>
        <taxon>Schistosoma</taxon>
    </lineage>
</organism>
<dbReference type="AlphaFoldDB" id="A0A3P8C1B6"/>
<reference evidence="13 14" key="1">
    <citation type="submission" date="2018-11" db="EMBL/GenBank/DDBJ databases">
        <authorList>
            <consortium name="Pathogen Informatics"/>
        </authorList>
    </citation>
    <scope>NUCLEOTIDE SEQUENCE [LARGE SCALE GENOMIC DNA]</scope>
    <source>
        <strain>Denwood</strain>
        <strain evidence="14">Zambia</strain>
    </source>
</reference>
<evidence type="ECO:0000256" key="1">
    <source>
        <dbReference type="ARBA" id="ARBA00001946"/>
    </source>
</evidence>
<accession>A0A3P8C1B6</accession>
<dbReference type="InterPro" id="IPR048622">
    <property type="entry name" value="BRSK1_2-like_UBA"/>
</dbReference>
<comment type="catalytic activity">
    <reaction evidence="9">
        <text>L-threonyl-[protein] + ATP = O-phospho-L-threonyl-[protein] + ADP + H(+)</text>
        <dbReference type="Rhea" id="RHEA:46608"/>
        <dbReference type="Rhea" id="RHEA-COMP:11060"/>
        <dbReference type="Rhea" id="RHEA-COMP:11605"/>
        <dbReference type="ChEBI" id="CHEBI:15378"/>
        <dbReference type="ChEBI" id="CHEBI:30013"/>
        <dbReference type="ChEBI" id="CHEBI:30616"/>
        <dbReference type="ChEBI" id="CHEBI:61977"/>
        <dbReference type="ChEBI" id="CHEBI:456216"/>
        <dbReference type="EC" id="2.7.11.1"/>
    </reaction>
</comment>
<evidence type="ECO:0000256" key="11">
    <source>
        <dbReference type="SAM" id="MobiDB-lite"/>
    </source>
</evidence>